<name>A0A0D2I5H5_CLAB1</name>
<protein>
    <recommendedName>
        <fullName evidence="7">NFX1-type zinc finger-containing protein 1</fullName>
    </recommendedName>
</protein>
<dbReference type="GO" id="GO:0004386">
    <property type="term" value="F:helicase activity"/>
    <property type="evidence" value="ECO:0007669"/>
    <property type="project" value="InterPro"/>
</dbReference>
<keyword evidence="1" id="KW-0067">ATP-binding</keyword>
<dbReference type="GO" id="GO:0031380">
    <property type="term" value="C:nuclear RNA-directed RNA polymerase complex"/>
    <property type="evidence" value="ECO:0007669"/>
    <property type="project" value="TreeGrafter"/>
</dbReference>
<feature type="domain" description="DNA2/NAM7 helicase helicase" evidence="3">
    <location>
        <begin position="371"/>
        <end position="720"/>
    </location>
</feature>
<dbReference type="OrthoDB" id="2423195at2759"/>
<dbReference type="InterPro" id="IPR041679">
    <property type="entry name" value="DNA2/NAM7-like_C"/>
</dbReference>
<dbReference type="GeneID" id="27700066"/>
<dbReference type="Pfam" id="PF13087">
    <property type="entry name" value="AAA_12"/>
    <property type="match status" value="1"/>
</dbReference>
<dbReference type="InterPro" id="IPR047187">
    <property type="entry name" value="SF1_C_Upf1"/>
</dbReference>
<evidence type="ECO:0000313" key="5">
    <source>
        <dbReference type="EMBL" id="KIW92154.1"/>
    </source>
</evidence>
<organism evidence="5 6">
    <name type="scientific">Cladophialophora bantiana (strain ATCC 10958 / CBS 173.52 / CDC B-1940 / NIH 8579)</name>
    <name type="common">Xylohypha bantiana</name>
    <dbReference type="NCBI Taxonomy" id="1442370"/>
    <lineage>
        <taxon>Eukaryota</taxon>
        <taxon>Fungi</taxon>
        <taxon>Dikarya</taxon>
        <taxon>Ascomycota</taxon>
        <taxon>Pezizomycotina</taxon>
        <taxon>Eurotiomycetes</taxon>
        <taxon>Chaetothyriomycetidae</taxon>
        <taxon>Chaetothyriales</taxon>
        <taxon>Herpotrichiellaceae</taxon>
        <taxon>Cladophialophora</taxon>
    </lineage>
</organism>
<sequence length="1628" mass="182846">MATMRLCISASTAGQDLNYESINFLSPDPRPFLSFTDDGPGVLSAFGPRHDNDHENYRKIKILPTPDEILAVHRRTYMPKKDLYEKHFLDNGPRRLLDTLFRHLRCDSIESIRDICYSASQIAFLGSGTNPEGHVRHETIAGNRYFLYNNIKIEELLSHEQKAMVVRVSYDCPAFMRGQKLYDSDRFQKGMLVALLQLNLATMKLSVSFLEVHLVQSTFSMDCFDGRGTRAAVQLSFLPTTTHDEVLQFCRNALGLCSGSEMYLVEFPKVLFAGFYNCLKRLQEMGETDFAFPDYVAPDKTVDEALFTRELNYVARSRPQFPCPPPSYALSPDFAYNLSKLVRSACPIASASVRDLSRPSTLELLKRETTLDEGQAAAFRDSLLREYACTQGPPGCGKTFLGVQLAKTLLDSRPSQKPILLVCLTNHALDSFLADLRDAGVSNLLRVGSGSKEDWTDTINLRSLRRKTRLKKEDSQALHAHGHQRKLRFAELDSLCKALSCQSHTGSPPWHYVEDLLYNEYRDIHSQFITNSRVPLAQSFTFEYWSGGGDLKTIRELHLELASRLEQISNIHYKPQETVDQMLLDISYHVELQSVNAGRSSIWNLSLNERQLMLRRWEAEVDEEKFAQKITSLYFESRACTEEISTINDRRDVQIMSSHDIIAMTTTACAARWELLRSLDPEILICEEAAEVMEAHALCALLPSVQHAIFIGDPQQLRPEINEQSLSLETSVGRQYRLDESLLEKLMFPHDVSASVMPGCHLSVQRRMHPDIANVTRLTYPYLTDHKCTLQRSPTHGIAHRIFWWDHRVPELGSDDLKSHANLHEVEMAASLVEYLLRGGAYSQGEIAVLTPYAGQLLKLWGRLANTCDIWLSETDREKLLGEEALALGDEGRTTKDKVAISDMLRIATVDNFQGEEAKVIILSTVRSGGSPGFLKTLNRINVACSRARNGFYIVGNSQTLSQVPRWREVINAFNGKIGGSIMAQCHVHPDHRHLIEQPKDFKDVPECSAACGTALPCGHICQEKCHPPRLHSRLVCQEGCKKVFQQCGHKCEKPCYQTCGECQIATNDVTLECGHHGKMLCSGETSECEAVIASRVLSCGHTVNTLCGENPDTETLDALNLHGIYDVDGNGVILSINSSVRSQDVKPPKCPCGASLQSTRRYRLHSKLVDFKHTFDLLLSKMGHKLAAFATAIEVQGKKLDQTFEACIGEIRPNPLAAKANATLLLRRNQEILNLQKHIISFRTEVVDRFEGSIAVLHQALPNVIPSYNLSFHLHLDVLEYRVVLARLSDALRLSNQLLSLKDTSFGVQRLGLKMIQFVYKESVSCTKYCQSALDTALIGLNLSIEAEIRLQQLQFMLFAKSTRARLSELGHPVEDVIVIVSEETVKTSLDAVSKIGRRSPGACGSLMETAREIAVAFELHDDSKTSPILRIKNDYARQIENLWGRYELGFLTICTRLHPYSAKTFSDGCPNCEKQAQLSVDQIFRESGKHLFEKKFLQIMHARSTQPAKSESSERESPKSVESSTKQPVSDDKAVSSPGMEMTREASLAAMRKRLPKIHAGGPCDTVKIQSERTVDEELASEVDVEAAREIKQGVRLDRQSILVEPEEELTMEEKFLVAMRKIGKH</sequence>
<evidence type="ECO:0008006" key="7">
    <source>
        <dbReference type="Google" id="ProtNLM"/>
    </source>
</evidence>
<evidence type="ECO:0000256" key="2">
    <source>
        <dbReference type="SAM" id="MobiDB-lite"/>
    </source>
</evidence>
<dbReference type="Gene3D" id="3.40.50.300">
    <property type="entry name" value="P-loop containing nucleotide triphosphate hydrolases"/>
    <property type="match status" value="3"/>
</dbReference>
<dbReference type="InterPro" id="IPR027417">
    <property type="entry name" value="P-loop_NTPase"/>
</dbReference>
<dbReference type="SUPFAM" id="SSF52540">
    <property type="entry name" value="P-loop containing nucleoside triphosphate hydrolases"/>
    <property type="match status" value="1"/>
</dbReference>
<dbReference type="EMBL" id="KN846989">
    <property type="protein sequence ID" value="KIW92154.1"/>
    <property type="molecule type" value="Genomic_DNA"/>
</dbReference>
<dbReference type="PANTHER" id="PTHR10887">
    <property type="entry name" value="DNA2/NAM7 HELICASE FAMILY"/>
    <property type="match status" value="1"/>
</dbReference>
<dbReference type="Pfam" id="PF13086">
    <property type="entry name" value="AAA_11"/>
    <property type="match status" value="1"/>
</dbReference>
<dbReference type="Proteomes" id="UP000053789">
    <property type="component" value="Unassembled WGS sequence"/>
</dbReference>
<dbReference type="RefSeq" id="XP_016618823.1">
    <property type="nucleotide sequence ID" value="XM_016764873.1"/>
</dbReference>
<keyword evidence="1" id="KW-0547">Nucleotide-binding</keyword>
<gene>
    <name evidence="5" type="ORF">Z519_07138</name>
</gene>
<dbReference type="InterPro" id="IPR041677">
    <property type="entry name" value="DNA2/NAM7_AAA_11"/>
</dbReference>
<dbReference type="HOGENOM" id="CLU_001490_1_1_1"/>
<dbReference type="InterPro" id="IPR045055">
    <property type="entry name" value="DNA2/NAM7-like"/>
</dbReference>
<accession>A0A0D2I5H5</accession>
<evidence type="ECO:0000256" key="1">
    <source>
        <dbReference type="ARBA" id="ARBA00022806"/>
    </source>
</evidence>
<dbReference type="GO" id="GO:0031048">
    <property type="term" value="P:regulatory ncRNA-mediated heterochromatin formation"/>
    <property type="evidence" value="ECO:0007669"/>
    <property type="project" value="TreeGrafter"/>
</dbReference>
<keyword evidence="1" id="KW-0378">Hydrolase</keyword>
<evidence type="ECO:0000313" key="6">
    <source>
        <dbReference type="Proteomes" id="UP000053789"/>
    </source>
</evidence>
<dbReference type="CDD" id="cd06008">
    <property type="entry name" value="NF-X1-zinc-finger"/>
    <property type="match status" value="1"/>
</dbReference>
<dbReference type="VEuPathDB" id="FungiDB:Z519_07138"/>
<dbReference type="PANTHER" id="PTHR10887:SF445">
    <property type="entry name" value="NFX1-TYPE ZINC FINGER-CONTAINING PROTEIN 1"/>
    <property type="match status" value="1"/>
</dbReference>
<feature type="region of interest" description="Disordered" evidence="2">
    <location>
        <begin position="1505"/>
        <end position="1547"/>
    </location>
</feature>
<dbReference type="CDD" id="cd18808">
    <property type="entry name" value="SF1_C_Upf1"/>
    <property type="match status" value="1"/>
</dbReference>
<keyword evidence="1" id="KW-0347">Helicase</keyword>
<feature type="domain" description="DNA2/NAM7 helicase-like C-terminal" evidence="4">
    <location>
        <begin position="738"/>
        <end position="958"/>
    </location>
</feature>
<keyword evidence="6" id="KW-1185">Reference proteome</keyword>
<reference evidence="5" key="1">
    <citation type="submission" date="2015-01" db="EMBL/GenBank/DDBJ databases">
        <title>The Genome Sequence of Cladophialophora bantiana CBS 173.52.</title>
        <authorList>
            <consortium name="The Broad Institute Genomics Platform"/>
            <person name="Cuomo C."/>
            <person name="de Hoog S."/>
            <person name="Gorbushina A."/>
            <person name="Stielow B."/>
            <person name="Teixiera M."/>
            <person name="Abouelleil A."/>
            <person name="Chapman S.B."/>
            <person name="Priest M."/>
            <person name="Young S.K."/>
            <person name="Wortman J."/>
            <person name="Nusbaum C."/>
            <person name="Birren B."/>
        </authorList>
    </citation>
    <scope>NUCLEOTIDE SEQUENCE [LARGE SCALE GENOMIC DNA]</scope>
    <source>
        <strain evidence="5">CBS 173.52</strain>
    </source>
</reference>
<evidence type="ECO:0000259" key="3">
    <source>
        <dbReference type="Pfam" id="PF13086"/>
    </source>
</evidence>
<proteinExistence type="predicted"/>
<evidence type="ECO:0000259" key="4">
    <source>
        <dbReference type="Pfam" id="PF13087"/>
    </source>
</evidence>